<protein>
    <recommendedName>
        <fullName evidence="5">Glycerophosphoryl diester phosphodiesterase membrane domain-containing protein</fullName>
    </recommendedName>
</protein>
<keyword evidence="2" id="KW-0812">Transmembrane</keyword>
<organism evidence="3 4">
    <name type="scientific">Microbacterium murale</name>
    <dbReference type="NCBI Taxonomy" id="1081040"/>
    <lineage>
        <taxon>Bacteria</taxon>
        <taxon>Bacillati</taxon>
        <taxon>Actinomycetota</taxon>
        <taxon>Actinomycetes</taxon>
        <taxon>Micrococcales</taxon>
        <taxon>Microbacteriaceae</taxon>
        <taxon>Microbacterium</taxon>
    </lineage>
</organism>
<feature type="compositionally biased region" description="Pro residues" evidence="1">
    <location>
        <begin position="429"/>
        <end position="452"/>
    </location>
</feature>
<dbReference type="EMBL" id="JAUSXK010000001">
    <property type="protein sequence ID" value="MDQ0645086.1"/>
    <property type="molecule type" value="Genomic_DNA"/>
</dbReference>
<feature type="transmembrane region" description="Helical" evidence="2">
    <location>
        <begin position="98"/>
        <end position="126"/>
    </location>
</feature>
<feature type="region of interest" description="Disordered" evidence="1">
    <location>
        <begin position="363"/>
        <end position="475"/>
    </location>
</feature>
<keyword evidence="2" id="KW-0472">Membrane</keyword>
<reference evidence="3 4" key="1">
    <citation type="submission" date="2023-07" db="EMBL/GenBank/DDBJ databases">
        <title>Comparative genomics of wheat-associated soil bacteria to identify genetic determinants of phenazine resistance.</title>
        <authorList>
            <person name="Mouncey N."/>
        </authorList>
    </citation>
    <scope>NUCLEOTIDE SEQUENCE [LARGE SCALE GENOMIC DNA]</scope>
    <source>
        <strain evidence="3 4">W2I7</strain>
    </source>
</reference>
<feature type="transmembrane region" description="Helical" evidence="2">
    <location>
        <begin position="252"/>
        <end position="272"/>
    </location>
</feature>
<dbReference type="PANTHER" id="PTHR33133:SF1">
    <property type="entry name" value="EXPRESSED PROTEIN-RELATED"/>
    <property type="match status" value="1"/>
</dbReference>
<feature type="transmembrane region" description="Helical" evidence="2">
    <location>
        <begin position="196"/>
        <end position="216"/>
    </location>
</feature>
<proteinExistence type="predicted"/>
<evidence type="ECO:0000313" key="4">
    <source>
        <dbReference type="Proteomes" id="UP001239085"/>
    </source>
</evidence>
<keyword evidence="4" id="KW-1185">Reference proteome</keyword>
<dbReference type="PANTHER" id="PTHR33133">
    <property type="entry name" value="OS08G0107100 PROTEIN-RELATED"/>
    <property type="match status" value="1"/>
</dbReference>
<dbReference type="Proteomes" id="UP001239085">
    <property type="component" value="Unassembled WGS sequence"/>
</dbReference>
<name>A0ABU0PEG0_9MICO</name>
<feature type="compositionally biased region" description="Pro residues" evidence="1">
    <location>
        <begin position="397"/>
        <end position="409"/>
    </location>
</feature>
<feature type="transmembrane region" description="Helical" evidence="2">
    <location>
        <begin position="160"/>
        <end position="184"/>
    </location>
</feature>
<comment type="caution">
    <text evidence="3">The sequence shown here is derived from an EMBL/GenBank/DDBJ whole genome shotgun (WGS) entry which is preliminary data.</text>
</comment>
<evidence type="ECO:0000256" key="2">
    <source>
        <dbReference type="SAM" id="Phobius"/>
    </source>
</evidence>
<keyword evidence="2" id="KW-1133">Transmembrane helix</keyword>
<evidence type="ECO:0000256" key="1">
    <source>
        <dbReference type="SAM" id="MobiDB-lite"/>
    </source>
</evidence>
<gene>
    <name evidence="3" type="ORF">QFZ46_003246</name>
</gene>
<feature type="compositionally biased region" description="Pro residues" evidence="1">
    <location>
        <begin position="458"/>
        <end position="469"/>
    </location>
</feature>
<evidence type="ECO:0000313" key="3">
    <source>
        <dbReference type="EMBL" id="MDQ0645086.1"/>
    </source>
</evidence>
<sequence>MTRWFRTVGGSAVSAQGWTNAQGWTPALKRGLIPLHPLTFGALLGKPFATLRHNPKVLFGFAIVVQLVVAVVTALVVVAVVFATFLRMETLSPSSPDFFPVMWGAIAINALVVLAMSFVSLAFTAIMQGVVAADVGHAALGEKPALGKLWRLMRPAFWRLLGWSVLQALAALVLMAVIGGIVALGVMAGVGGSAEGVGLTVVIGVLLVLAMIPLWVWLSTKLLLVPSILVLERAGIRAALVRSWRLTRGRFWTAFGVVFLVNLIMGTAVSVVSMPLSLLGSLFGTVIAPTGPNDTSGIALYLITALAPQLLIYVLQAITVVVQCAAGVFIYLDCRMRYEGLDHSLISYLERRDLGASEEELGDPFAVDPARAVNSTPPPKPMPSYATAPVGWGQYPAQPPYPGQQPYPAAPQAYPAQPPYPAQQQAHPPQAPYLAPQPPAPQPPAPQRPQQPPASAQPTPPESESPWAPPGSGSA</sequence>
<feature type="transmembrane region" description="Helical" evidence="2">
    <location>
        <begin position="57"/>
        <end position="86"/>
    </location>
</feature>
<accession>A0ABU0PEG0</accession>
<feature type="transmembrane region" description="Helical" evidence="2">
    <location>
        <begin position="310"/>
        <end position="332"/>
    </location>
</feature>
<evidence type="ECO:0008006" key="5">
    <source>
        <dbReference type="Google" id="ProtNLM"/>
    </source>
</evidence>